<name>A0A3B1E152_9ZZZZ</name>
<protein>
    <recommendedName>
        <fullName evidence="2">Clan AA aspartic protease, AF_0612 family</fullName>
    </recommendedName>
</protein>
<gene>
    <name evidence="1" type="ORF">MNBD_UNCLBAC01-40</name>
</gene>
<sequence>MGHVFADIDLSNPREPELESIQIKALVDTGVLMLCIPEHVALQLKLETESMREVSVADGRSIKVPYVGPIKITFQKRMCFVGALVLGDEVLLGAVPMEDMDLVISPSRREITVDPASPNIPHARVKYIVKKN</sequence>
<dbReference type="EMBL" id="UOGJ01000046">
    <property type="protein sequence ID" value="VAX35357.1"/>
    <property type="molecule type" value="Genomic_DNA"/>
</dbReference>
<dbReference type="InterPro" id="IPR021109">
    <property type="entry name" value="Peptidase_aspartic_dom_sf"/>
</dbReference>
<dbReference type="NCBIfam" id="TIGR03698">
    <property type="entry name" value="clan_AA_DTGF"/>
    <property type="match status" value="1"/>
</dbReference>
<dbReference type="InterPro" id="IPR022274">
    <property type="entry name" value="Peptidase_asp_AF0612"/>
</dbReference>
<proteinExistence type="predicted"/>
<evidence type="ECO:0008006" key="2">
    <source>
        <dbReference type="Google" id="ProtNLM"/>
    </source>
</evidence>
<evidence type="ECO:0000313" key="1">
    <source>
        <dbReference type="EMBL" id="VAX35357.1"/>
    </source>
</evidence>
<dbReference type="Gene3D" id="2.40.70.10">
    <property type="entry name" value="Acid Proteases"/>
    <property type="match status" value="1"/>
</dbReference>
<accession>A0A3B1E152</accession>
<reference evidence="1" key="1">
    <citation type="submission" date="2018-06" db="EMBL/GenBank/DDBJ databases">
        <authorList>
            <person name="Zhirakovskaya E."/>
        </authorList>
    </citation>
    <scope>NUCLEOTIDE SEQUENCE</scope>
</reference>
<organism evidence="1">
    <name type="scientific">hydrothermal vent metagenome</name>
    <dbReference type="NCBI Taxonomy" id="652676"/>
    <lineage>
        <taxon>unclassified sequences</taxon>
        <taxon>metagenomes</taxon>
        <taxon>ecological metagenomes</taxon>
    </lineage>
</organism>
<dbReference type="AlphaFoldDB" id="A0A3B1E152"/>